<accession>A0A8K0JIB7</accession>
<dbReference type="FunFam" id="1.25.40.570:FF:000006">
    <property type="entry name" value="COP9 signalosome complex subunit 2"/>
    <property type="match status" value="1"/>
</dbReference>
<dbReference type="SMART" id="SM00753">
    <property type="entry name" value="PAM"/>
    <property type="match status" value="1"/>
</dbReference>
<gene>
    <name evidence="10" type="ORF">FFLO_05544</name>
</gene>
<evidence type="ECO:0000256" key="4">
    <source>
        <dbReference type="ARBA" id="ARBA00014879"/>
    </source>
</evidence>
<dbReference type="InterPro" id="IPR036390">
    <property type="entry name" value="WH_DNA-bd_sf"/>
</dbReference>
<dbReference type="GO" id="GO:0005737">
    <property type="term" value="C:cytoplasm"/>
    <property type="evidence" value="ECO:0007669"/>
    <property type="project" value="UniProtKB-SubCell"/>
</dbReference>
<evidence type="ECO:0000256" key="6">
    <source>
        <dbReference type="ARBA" id="ARBA00022790"/>
    </source>
</evidence>
<dbReference type="Gene3D" id="1.25.40.570">
    <property type="match status" value="1"/>
</dbReference>
<feature type="region of interest" description="Disordered" evidence="8">
    <location>
        <begin position="1"/>
        <end position="41"/>
    </location>
</feature>
<evidence type="ECO:0000256" key="3">
    <source>
        <dbReference type="ARBA" id="ARBA00009318"/>
    </source>
</evidence>
<feature type="domain" description="PCI" evidence="9">
    <location>
        <begin position="272"/>
        <end position="438"/>
    </location>
</feature>
<keyword evidence="7" id="KW-0539">Nucleus</keyword>
<dbReference type="InterPro" id="IPR000717">
    <property type="entry name" value="PCI_dom"/>
</dbReference>
<reference evidence="10" key="1">
    <citation type="submission" date="2020-04" db="EMBL/GenBank/DDBJ databases">
        <title>Analysis of mating type loci in Filobasidium floriforme.</title>
        <authorList>
            <person name="Nowrousian M."/>
        </authorList>
    </citation>
    <scope>NUCLEOTIDE SEQUENCE</scope>
    <source>
        <strain evidence="10">CBS 6242</strain>
    </source>
</reference>
<dbReference type="GO" id="GO:0008180">
    <property type="term" value="C:COP9 signalosome"/>
    <property type="evidence" value="ECO:0007669"/>
    <property type="project" value="UniProtKB-KW"/>
</dbReference>
<comment type="similarity">
    <text evidence="3">Belongs to the CSN2 family.</text>
</comment>
<keyword evidence="11" id="KW-1185">Reference proteome</keyword>
<evidence type="ECO:0000256" key="5">
    <source>
        <dbReference type="ARBA" id="ARBA00022490"/>
    </source>
</evidence>
<sequence>MSDDEDWAMGGGDDEDYDFDYESGDDDGEDNQMTEADPENNYYLAKGVKDDDPEEALKKFREIVTADAAEPSKWGFKALKQSTKILFLELHRPEEALKTYEELLPYTKSTVTKNVSEKSINNILEYVAGEGKHGKKAPQVSLETLEAFYQSTLAALREANNERLSVKANLKLARVYLERQEWTKLKSLLKDLHEACAVESTGSGTSAEDQTKASMLLELYATEIQMYSELKDSKKMKAVYEATSKVKLAIAPPRIMGVIKECGGKMWMSERNWQMAYQDFYESFKQFDESGSTQRIQVLKYLVLATMLMGSDINPFEAQETKPYRNHPEIAAMTGLVAAYERRDVHEAEQILKKNRSTILQDSFIRAYIDDVLRSLRTQYLVDLIKPYTRIELGFLAKQLNIEKQDVEGILIELILDGKVKGKIDQQNGRVELERFQNATQERYNTLNVWSGHLAGISRSVTNKSGSRFGGGEADLQAVDLTMMG</sequence>
<evidence type="ECO:0000256" key="8">
    <source>
        <dbReference type="SAM" id="MobiDB-lite"/>
    </source>
</evidence>
<organism evidence="10 11">
    <name type="scientific">Filobasidium floriforme</name>
    <dbReference type="NCBI Taxonomy" id="5210"/>
    <lineage>
        <taxon>Eukaryota</taxon>
        <taxon>Fungi</taxon>
        <taxon>Dikarya</taxon>
        <taxon>Basidiomycota</taxon>
        <taxon>Agaricomycotina</taxon>
        <taxon>Tremellomycetes</taxon>
        <taxon>Filobasidiales</taxon>
        <taxon>Filobasidiaceae</taxon>
        <taxon>Filobasidium</taxon>
    </lineage>
</organism>
<evidence type="ECO:0000313" key="10">
    <source>
        <dbReference type="EMBL" id="KAG7529572.1"/>
    </source>
</evidence>
<proteinExistence type="inferred from homology"/>
<comment type="subcellular location">
    <subcellularLocation>
        <location evidence="2">Cytoplasm</location>
    </subcellularLocation>
    <subcellularLocation>
        <location evidence="1">Nucleus</location>
    </subcellularLocation>
</comment>
<dbReference type="PROSITE" id="PS50250">
    <property type="entry name" value="PCI"/>
    <property type="match status" value="1"/>
</dbReference>
<dbReference type="PANTHER" id="PTHR10678">
    <property type="entry name" value="26S PROTEASOME NON-ATPASE REGULATORY SUBUNIT 11/COP9 SIGNALOSOME COMPLEX SUBUNIT 2"/>
    <property type="match status" value="1"/>
</dbReference>
<dbReference type="Proteomes" id="UP000812966">
    <property type="component" value="Unassembled WGS sequence"/>
</dbReference>
<comment type="caution">
    <text evidence="10">The sequence shown here is derived from an EMBL/GenBank/DDBJ whole genome shotgun (WGS) entry which is preliminary data.</text>
</comment>
<keyword evidence="6" id="KW-0736">Signalosome</keyword>
<evidence type="ECO:0000256" key="2">
    <source>
        <dbReference type="ARBA" id="ARBA00004496"/>
    </source>
</evidence>
<name>A0A8K0JIB7_9TREE</name>
<evidence type="ECO:0000313" key="11">
    <source>
        <dbReference type="Proteomes" id="UP000812966"/>
    </source>
</evidence>
<keyword evidence="5" id="KW-0963">Cytoplasm</keyword>
<dbReference type="Pfam" id="PF01399">
    <property type="entry name" value="PCI"/>
    <property type="match status" value="1"/>
</dbReference>
<feature type="compositionally biased region" description="Acidic residues" evidence="8">
    <location>
        <begin position="1"/>
        <end position="38"/>
    </location>
</feature>
<evidence type="ECO:0000259" key="9">
    <source>
        <dbReference type="PROSITE" id="PS50250"/>
    </source>
</evidence>
<protein>
    <recommendedName>
        <fullName evidence="4">COP9 signalosome complex subunit 2</fullName>
    </recommendedName>
</protein>
<dbReference type="EMBL" id="JABELV010000144">
    <property type="protein sequence ID" value="KAG7529572.1"/>
    <property type="molecule type" value="Genomic_DNA"/>
</dbReference>
<evidence type="ECO:0000256" key="1">
    <source>
        <dbReference type="ARBA" id="ARBA00004123"/>
    </source>
</evidence>
<dbReference type="AlphaFoldDB" id="A0A8K0JIB7"/>
<dbReference type="InterPro" id="IPR050871">
    <property type="entry name" value="26S_Proteasome/COP9_Components"/>
</dbReference>
<dbReference type="SUPFAM" id="SSF46785">
    <property type="entry name" value="Winged helix' DNA-binding domain"/>
    <property type="match status" value="1"/>
</dbReference>
<evidence type="ECO:0000256" key="7">
    <source>
        <dbReference type="ARBA" id="ARBA00023242"/>
    </source>
</evidence>
<dbReference type="SMART" id="SM00088">
    <property type="entry name" value="PINT"/>
    <property type="match status" value="1"/>
</dbReference>